<dbReference type="Proteomes" id="UP000014500">
    <property type="component" value="Unassembled WGS sequence"/>
</dbReference>
<dbReference type="EnsemblMetazoa" id="SMAR009147-RA">
    <property type="protein sequence ID" value="SMAR009147-PA"/>
    <property type="gene ID" value="SMAR009147"/>
</dbReference>
<feature type="transmembrane region" description="Helical" evidence="1">
    <location>
        <begin position="351"/>
        <end position="372"/>
    </location>
</feature>
<keyword evidence="3" id="KW-1185">Reference proteome</keyword>
<protein>
    <recommendedName>
        <fullName evidence="4">Major facilitator superfamily (MFS) profile domain-containing protein</fullName>
    </recommendedName>
</protein>
<dbReference type="eggNOG" id="ENOG502QT94">
    <property type="taxonomic scope" value="Eukaryota"/>
</dbReference>
<evidence type="ECO:0000313" key="3">
    <source>
        <dbReference type="Proteomes" id="UP000014500"/>
    </source>
</evidence>
<reference evidence="3" key="1">
    <citation type="submission" date="2011-05" db="EMBL/GenBank/DDBJ databases">
        <authorList>
            <person name="Richards S.R."/>
            <person name="Qu J."/>
            <person name="Jiang H."/>
            <person name="Jhangiani S.N."/>
            <person name="Agravi P."/>
            <person name="Goodspeed R."/>
            <person name="Gross S."/>
            <person name="Mandapat C."/>
            <person name="Jackson L."/>
            <person name="Mathew T."/>
            <person name="Pu L."/>
            <person name="Thornton R."/>
            <person name="Saada N."/>
            <person name="Wilczek-Boney K.B."/>
            <person name="Lee S."/>
            <person name="Kovar C."/>
            <person name="Wu Y."/>
            <person name="Scherer S.E."/>
            <person name="Worley K.C."/>
            <person name="Muzny D.M."/>
            <person name="Gibbs R."/>
        </authorList>
    </citation>
    <scope>NUCLEOTIDE SEQUENCE</scope>
    <source>
        <strain evidence="3">Brora</strain>
    </source>
</reference>
<dbReference type="AlphaFoldDB" id="T1J679"/>
<evidence type="ECO:0000256" key="1">
    <source>
        <dbReference type="SAM" id="Phobius"/>
    </source>
</evidence>
<dbReference type="PANTHER" id="PTHR24002:SF3">
    <property type="entry name" value="SOLUTE CARRIER FAMILY 22 MEMBER 18"/>
    <property type="match status" value="1"/>
</dbReference>
<reference evidence="2" key="2">
    <citation type="submission" date="2015-02" db="UniProtKB">
        <authorList>
            <consortium name="EnsemblMetazoa"/>
        </authorList>
    </citation>
    <scope>IDENTIFICATION</scope>
</reference>
<dbReference type="EMBL" id="JH431872">
    <property type="status" value="NOT_ANNOTATED_CDS"/>
    <property type="molecule type" value="Genomic_DNA"/>
</dbReference>
<feature type="transmembrane region" description="Helical" evidence="1">
    <location>
        <begin position="297"/>
        <end position="316"/>
    </location>
</feature>
<dbReference type="PANTHER" id="PTHR24002">
    <property type="entry name" value="SOLUTE CARRIER FAMILY 22 MEMBER 18"/>
    <property type="match status" value="1"/>
</dbReference>
<dbReference type="OMA" id="EPCQLIA"/>
<dbReference type="GO" id="GO:0022857">
    <property type="term" value="F:transmembrane transporter activity"/>
    <property type="evidence" value="ECO:0007669"/>
    <property type="project" value="InterPro"/>
</dbReference>
<feature type="transmembrane region" description="Helical" evidence="1">
    <location>
        <begin position="418"/>
        <end position="435"/>
    </location>
</feature>
<keyword evidence="1" id="KW-0812">Transmembrane</keyword>
<dbReference type="InterPro" id="IPR036259">
    <property type="entry name" value="MFS_trans_sf"/>
</dbReference>
<keyword evidence="1" id="KW-0472">Membrane</keyword>
<feature type="transmembrane region" description="Helical" evidence="1">
    <location>
        <begin position="267"/>
        <end position="285"/>
    </location>
</feature>
<dbReference type="PhylomeDB" id="T1J679"/>
<dbReference type="Pfam" id="PF07690">
    <property type="entry name" value="MFS_1"/>
    <property type="match status" value="1"/>
</dbReference>
<organism evidence="2 3">
    <name type="scientific">Strigamia maritima</name>
    <name type="common">European centipede</name>
    <name type="synonym">Geophilus maritimus</name>
    <dbReference type="NCBI Taxonomy" id="126957"/>
    <lineage>
        <taxon>Eukaryota</taxon>
        <taxon>Metazoa</taxon>
        <taxon>Ecdysozoa</taxon>
        <taxon>Arthropoda</taxon>
        <taxon>Myriapoda</taxon>
        <taxon>Chilopoda</taxon>
        <taxon>Pleurostigmophora</taxon>
        <taxon>Geophilomorpha</taxon>
        <taxon>Linotaeniidae</taxon>
        <taxon>Strigamia</taxon>
    </lineage>
</organism>
<evidence type="ECO:0008006" key="4">
    <source>
        <dbReference type="Google" id="ProtNLM"/>
    </source>
</evidence>
<keyword evidence="1" id="KW-1133">Transmembrane helix</keyword>
<feature type="transmembrane region" description="Helical" evidence="1">
    <location>
        <begin position="441"/>
        <end position="459"/>
    </location>
</feature>
<dbReference type="HOGENOM" id="CLU_505626_0_0_1"/>
<accession>T1J679</accession>
<dbReference type="InterPro" id="IPR011701">
    <property type="entry name" value="MFS"/>
</dbReference>
<feature type="transmembrane region" description="Helical" evidence="1">
    <location>
        <begin position="209"/>
        <end position="229"/>
    </location>
</feature>
<sequence length="539" mass="60951">MKPSTEDKQTSSTHEKDWSKIIKVKKNAKKRIEPCQLIAASDDANWSKIKVKKNAKKRIEPCQLIAASDEEFTLYDFLKWIIVVLCIVQVIYKVSCNWHSILPVMDFMSTSFLTRLIDIMSTSNRLMDRMKILICVEMLCSTKILIALHLATFVYPLSFYMHLCALTSLSQYHGWDSVRLSQVNSGSRLLLALGAPVYGRFGDLYGSPLALRLSLLSVVASYFLAVIAYNQFFLYLSRIPLIFSHAYQGAQMVVTHITCRSHRANSLARLGFVFRAGLLLGPILANELVFYCQPRNVLMMSFVISLLCFVFINAYLPKTLFKPKYDLPPEIKLSQMLDVGHILSLQFSCGVLLMTTIKLLASIPAIILQLIIYQLWMNKYNLSPEEQHSLVFYTSIGDIILHAVVLAVVHFIYDDTRLLLLAVGQLFCSYMIIAASNQFEVLVIASVFLSGGLVLLNLATRTIITKLVDNCDTGCVLGLYMMKDLLSSLLSPYLQSRGIIEVQSDPNWIGRFGVLATDIRSKNLDMRIRMSKFLLLINK</sequence>
<dbReference type="Gene3D" id="1.20.1250.20">
    <property type="entry name" value="MFS general substrate transporter like domains"/>
    <property type="match status" value="1"/>
</dbReference>
<name>T1J679_STRMM</name>
<feature type="transmembrane region" description="Helical" evidence="1">
    <location>
        <begin position="132"/>
        <end position="155"/>
    </location>
</feature>
<evidence type="ECO:0000313" key="2">
    <source>
        <dbReference type="EnsemblMetazoa" id="SMAR009147-PA"/>
    </source>
</evidence>
<feature type="transmembrane region" description="Helical" evidence="1">
    <location>
        <begin position="392"/>
        <end position="413"/>
    </location>
</feature>
<dbReference type="GO" id="GO:0005635">
    <property type="term" value="C:nuclear envelope"/>
    <property type="evidence" value="ECO:0007669"/>
    <property type="project" value="TreeGrafter"/>
</dbReference>
<dbReference type="SUPFAM" id="SSF103473">
    <property type="entry name" value="MFS general substrate transporter"/>
    <property type="match status" value="1"/>
</dbReference>
<proteinExistence type="predicted"/>